<dbReference type="Pfam" id="PF00550">
    <property type="entry name" value="PP-binding"/>
    <property type="match status" value="1"/>
</dbReference>
<organism evidence="5">
    <name type="scientific">Streptomyces sp. SID7499</name>
    <dbReference type="NCBI Taxonomy" id="2706086"/>
    <lineage>
        <taxon>Bacteria</taxon>
        <taxon>Bacillati</taxon>
        <taxon>Actinomycetota</taxon>
        <taxon>Actinomycetes</taxon>
        <taxon>Kitasatosporales</taxon>
        <taxon>Streptomycetaceae</taxon>
        <taxon>Streptomyces</taxon>
    </lineage>
</organism>
<protein>
    <recommendedName>
        <fullName evidence="4">Carrier domain-containing protein</fullName>
    </recommendedName>
</protein>
<keyword evidence="3" id="KW-0597">Phosphoprotein</keyword>
<evidence type="ECO:0000313" key="5">
    <source>
        <dbReference type="EMBL" id="NEE13971.1"/>
    </source>
</evidence>
<accession>A0A6G3X8C1</accession>
<comment type="caution">
    <text evidence="5">The sequence shown here is derived from an EMBL/GenBank/DDBJ whole genome shotgun (WGS) entry which is preliminary data.</text>
</comment>
<reference evidence="5" key="1">
    <citation type="submission" date="2020-01" db="EMBL/GenBank/DDBJ databases">
        <title>Insect and environment-associated Actinomycetes.</title>
        <authorList>
            <person name="Currrie C."/>
            <person name="Chevrette M."/>
            <person name="Carlson C."/>
            <person name="Stubbendieck R."/>
            <person name="Wendt-Pienkowski E."/>
        </authorList>
    </citation>
    <scope>NUCLEOTIDE SEQUENCE</scope>
    <source>
        <strain evidence="5">SID7499</strain>
    </source>
</reference>
<evidence type="ECO:0000256" key="2">
    <source>
        <dbReference type="ARBA" id="ARBA00022450"/>
    </source>
</evidence>
<comment type="cofactor">
    <cofactor evidence="1">
        <name>pantetheine 4'-phosphate</name>
        <dbReference type="ChEBI" id="CHEBI:47942"/>
    </cofactor>
</comment>
<dbReference type="SUPFAM" id="SSF47336">
    <property type="entry name" value="ACP-like"/>
    <property type="match status" value="1"/>
</dbReference>
<dbReference type="EMBL" id="JAAGMN010004965">
    <property type="protein sequence ID" value="NEE13971.1"/>
    <property type="molecule type" value="Genomic_DNA"/>
</dbReference>
<sequence length="86" mass="9718">DNFFELGGHSLHATRVVSRIRSLFEVELPLRELWEAPTVAELVGRIGGAAGARTALRPMERPQEIPLSYAQRRLWFMNRFEPASAA</sequence>
<name>A0A6G3X8C1_9ACTN</name>
<dbReference type="PROSITE" id="PS50075">
    <property type="entry name" value="CARRIER"/>
    <property type="match status" value="1"/>
</dbReference>
<evidence type="ECO:0000259" key="4">
    <source>
        <dbReference type="PROSITE" id="PS50075"/>
    </source>
</evidence>
<gene>
    <name evidence="5" type="ORF">G3M58_46880</name>
</gene>
<dbReference type="InterPro" id="IPR006162">
    <property type="entry name" value="Ppantetheine_attach_site"/>
</dbReference>
<keyword evidence="2" id="KW-0596">Phosphopantetheine</keyword>
<evidence type="ECO:0000256" key="3">
    <source>
        <dbReference type="ARBA" id="ARBA00022553"/>
    </source>
</evidence>
<feature type="non-terminal residue" evidence="5">
    <location>
        <position position="1"/>
    </location>
</feature>
<dbReference type="PROSITE" id="PS00012">
    <property type="entry name" value="PHOSPHOPANTETHEINE"/>
    <property type="match status" value="1"/>
</dbReference>
<feature type="non-terminal residue" evidence="5">
    <location>
        <position position="86"/>
    </location>
</feature>
<proteinExistence type="predicted"/>
<dbReference type="Gene3D" id="1.10.1200.10">
    <property type="entry name" value="ACP-like"/>
    <property type="match status" value="1"/>
</dbReference>
<dbReference type="Gene3D" id="3.30.559.10">
    <property type="entry name" value="Chloramphenicol acetyltransferase-like domain"/>
    <property type="match status" value="1"/>
</dbReference>
<evidence type="ECO:0000256" key="1">
    <source>
        <dbReference type="ARBA" id="ARBA00001957"/>
    </source>
</evidence>
<dbReference type="InterPro" id="IPR023213">
    <property type="entry name" value="CAT-like_dom_sf"/>
</dbReference>
<dbReference type="InterPro" id="IPR036736">
    <property type="entry name" value="ACP-like_sf"/>
</dbReference>
<dbReference type="InterPro" id="IPR009081">
    <property type="entry name" value="PP-bd_ACP"/>
</dbReference>
<dbReference type="AlphaFoldDB" id="A0A6G3X8C1"/>
<feature type="domain" description="Carrier" evidence="4">
    <location>
        <begin position="1"/>
        <end position="50"/>
    </location>
</feature>
<dbReference type="PANTHER" id="PTHR44845:SF6">
    <property type="entry name" value="BETA-ALANINE-ACTIVATING ENZYME"/>
    <property type="match status" value="1"/>
</dbReference>
<dbReference type="PANTHER" id="PTHR44845">
    <property type="entry name" value="CARRIER DOMAIN-CONTAINING PROTEIN"/>
    <property type="match status" value="1"/>
</dbReference>